<name>K0SWX2_THAOC</name>
<feature type="region of interest" description="Disordered" evidence="1">
    <location>
        <begin position="226"/>
        <end position="254"/>
    </location>
</feature>
<dbReference type="Proteomes" id="UP000266841">
    <property type="component" value="Unassembled WGS sequence"/>
</dbReference>
<dbReference type="EMBL" id="AGNL01010029">
    <property type="protein sequence ID" value="EJK69464.1"/>
    <property type="molecule type" value="Genomic_DNA"/>
</dbReference>
<organism evidence="2 3">
    <name type="scientific">Thalassiosira oceanica</name>
    <name type="common">Marine diatom</name>
    <dbReference type="NCBI Taxonomy" id="159749"/>
    <lineage>
        <taxon>Eukaryota</taxon>
        <taxon>Sar</taxon>
        <taxon>Stramenopiles</taxon>
        <taxon>Ochrophyta</taxon>
        <taxon>Bacillariophyta</taxon>
        <taxon>Coscinodiscophyceae</taxon>
        <taxon>Thalassiosirophycidae</taxon>
        <taxon>Thalassiosirales</taxon>
        <taxon>Thalassiosiraceae</taxon>
        <taxon>Thalassiosira</taxon>
    </lineage>
</organism>
<feature type="non-terminal residue" evidence="2">
    <location>
        <position position="254"/>
    </location>
</feature>
<reference evidence="2 3" key="1">
    <citation type="journal article" date="2012" name="Genome Biol.">
        <title>Genome and low-iron response of an oceanic diatom adapted to chronic iron limitation.</title>
        <authorList>
            <person name="Lommer M."/>
            <person name="Specht M."/>
            <person name="Roy A.S."/>
            <person name="Kraemer L."/>
            <person name="Andreson R."/>
            <person name="Gutowska M.A."/>
            <person name="Wolf J."/>
            <person name="Bergner S.V."/>
            <person name="Schilhabel M.B."/>
            <person name="Klostermeier U.C."/>
            <person name="Beiko R.G."/>
            <person name="Rosenstiel P."/>
            <person name="Hippler M."/>
            <person name="Laroche J."/>
        </authorList>
    </citation>
    <scope>NUCLEOTIDE SEQUENCE [LARGE SCALE GENOMIC DNA]</scope>
    <source>
        <strain evidence="2 3">CCMP1005</strain>
    </source>
</reference>
<protein>
    <submittedName>
        <fullName evidence="2">Uncharacterized protein</fullName>
    </submittedName>
</protein>
<feature type="region of interest" description="Disordered" evidence="1">
    <location>
        <begin position="77"/>
        <end position="99"/>
    </location>
</feature>
<accession>K0SWX2</accession>
<feature type="region of interest" description="Disordered" evidence="1">
    <location>
        <begin position="40"/>
        <end position="59"/>
    </location>
</feature>
<evidence type="ECO:0000313" key="3">
    <source>
        <dbReference type="Proteomes" id="UP000266841"/>
    </source>
</evidence>
<keyword evidence="3" id="KW-1185">Reference proteome</keyword>
<evidence type="ECO:0000256" key="1">
    <source>
        <dbReference type="SAM" id="MobiDB-lite"/>
    </source>
</evidence>
<proteinExistence type="predicted"/>
<comment type="caution">
    <text evidence="2">The sequence shown here is derived from an EMBL/GenBank/DDBJ whole genome shotgun (WGS) entry which is preliminary data.</text>
</comment>
<evidence type="ECO:0000313" key="2">
    <source>
        <dbReference type="EMBL" id="EJK69464.1"/>
    </source>
</evidence>
<dbReference type="AlphaFoldDB" id="K0SWX2"/>
<feature type="compositionally biased region" description="Basic and acidic residues" evidence="1">
    <location>
        <begin position="233"/>
        <end position="254"/>
    </location>
</feature>
<gene>
    <name evidence="2" type="ORF">THAOC_09278</name>
</gene>
<sequence>MRLGDSEAALLSTFPACLDAFQVHHWTIGRASALRHLRRHFPAKGSEGPPTTEGRTNPHRHFFSTMKIEVPDRRLTGWPIRKPSARGSRNGPRKGPERPLKRAIVENSTAAPVGKCPLSANRRPLRCVVGLTRRFVFGKGRRVASRNRLVELYKLPPIDVFRSTELALWRSDVTRCDDSRNRLAEESPRPSLSDGCQSYGTLAAPAGGGREAKTLVFHGAASVKTLGALQPRPKTDAARPGGSRRERSPASHRR</sequence>